<dbReference type="Gene3D" id="3.40.50.300">
    <property type="entry name" value="P-loop containing nucleotide triphosphate hydrolases"/>
    <property type="match status" value="1"/>
</dbReference>
<feature type="non-terminal residue" evidence="1">
    <location>
        <position position="1"/>
    </location>
</feature>
<sequence>LLLAPHVDGVVLMVKAGKINREMVEKAIEQLRMAKANLLGVVLSQVDVKREGYYKYYHKYSSTYYGEKK</sequence>
<accession>X1FT54</accession>
<organism evidence="1">
    <name type="scientific">marine sediment metagenome</name>
    <dbReference type="NCBI Taxonomy" id="412755"/>
    <lineage>
        <taxon>unclassified sequences</taxon>
        <taxon>metagenomes</taxon>
        <taxon>ecological metagenomes</taxon>
    </lineage>
</organism>
<dbReference type="EMBL" id="BARU01021723">
    <property type="protein sequence ID" value="GAH48856.1"/>
    <property type="molecule type" value="Genomic_DNA"/>
</dbReference>
<reference evidence="1" key="1">
    <citation type="journal article" date="2014" name="Front. Microbiol.">
        <title>High frequency of phylogenetically diverse reductive dehalogenase-homologous genes in deep subseafloor sedimentary metagenomes.</title>
        <authorList>
            <person name="Kawai M."/>
            <person name="Futagami T."/>
            <person name="Toyoda A."/>
            <person name="Takaki Y."/>
            <person name="Nishi S."/>
            <person name="Hori S."/>
            <person name="Arai W."/>
            <person name="Tsubouchi T."/>
            <person name="Morono Y."/>
            <person name="Uchiyama I."/>
            <person name="Ito T."/>
            <person name="Fujiyama A."/>
            <person name="Inagaki F."/>
            <person name="Takami H."/>
        </authorList>
    </citation>
    <scope>NUCLEOTIDE SEQUENCE</scope>
    <source>
        <strain evidence="1">Expedition CK06-06</strain>
    </source>
</reference>
<name>X1FT54_9ZZZZ</name>
<dbReference type="AlphaFoldDB" id="X1FT54"/>
<gene>
    <name evidence="1" type="ORF">S03H2_35503</name>
</gene>
<dbReference type="InterPro" id="IPR027417">
    <property type="entry name" value="P-loop_NTPase"/>
</dbReference>
<comment type="caution">
    <text evidence="1">The sequence shown here is derived from an EMBL/GenBank/DDBJ whole genome shotgun (WGS) entry which is preliminary data.</text>
</comment>
<evidence type="ECO:0008006" key="2">
    <source>
        <dbReference type="Google" id="ProtNLM"/>
    </source>
</evidence>
<proteinExistence type="predicted"/>
<evidence type="ECO:0000313" key="1">
    <source>
        <dbReference type="EMBL" id="GAH48856.1"/>
    </source>
</evidence>
<protein>
    <recommendedName>
        <fullName evidence="2">Capsular biosynthesis protein</fullName>
    </recommendedName>
</protein>